<evidence type="ECO:0000256" key="6">
    <source>
        <dbReference type="ARBA" id="ARBA00023065"/>
    </source>
</evidence>
<dbReference type="InterPro" id="IPR036942">
    <property type="entry name" value="Beta-barrel_TonB_sf"/>
</dbReference>
<evidence type="ECO:0000256" key="4">
    <source>
        <dbReference type="ARBA" id="ARBA00022692"/>
    </source>
</evidence>
<evidence type="ECO:0000259" key="10">
    <source>
        <dbReference type="Pfam" id="PF00593"/>
    </source>
</evidence>
<dbReference type="PROSITE" id="PS52016">
    <property type="entry name" value="TONB_DEPENDENT_REC_3"/>
    <property type="match status" value="1"/>
</dbReference>
<evidence type="ECO:0000256" key="9">
    <source>
        <dbReference type="ARBA" id="ARBA00023237"/>
    </source>
</evidence>
<evidence type="ECO:0000259" key="11">
    <source>
        <dbReference type="Pfam" id="PF07715"/>
    </source>
</evidence>
<reference evidence="12" key="1">
    <citation type="submission" date="2018-06" db="EMBL/GenBank/DDBJ databases">
        <authorList>
            <person name="Zhirakovskaya E."/>
        </authorList>
    </citation>
    <scope>NUCLEOTIDE SEQUENCE</scope>
</reference>
<dbReference type="Pfam" id="PF07715">
    <property type="entry name" value="Plug"/>
    <property type="match status" value="1"/>
</dbReference>
<dbReference type="EMBL" id="UOFW01000174">
    <property type="protein sequence ID" value="VAX06639.1"/>
    <property type="molecule type" value="Genomic_DNA"/>
</dbReference>
<keyword evidence="9" id="KW-0998">Cell outer membrane</keyword>
<dbReference type="SUPFAM" id="SSF56935">
    <property type="entry name" value="Porins"/>
    <property type="match status" value="1"/>
</dbReference>
<evidence type="ECO:0000256" key="2">
    <source>
        <dbReference type="ARBA" id="ARBA00022448"/>
    </source>
</evidence>
<dbReference type="InterPro" id="IPR039426">
    <property type="entry name" value="TonB-dep_rcpt-like"/>
</dbReference>
<dbReference type="InterPro" id="IPR012910">
    <property type="entry name" value="Plug_dom"/>
</dbReference>
<dbReference type="Gene3D" id="2.40.170.20">
    <property type="entry name" value="TonB-dependent receptor, beta-barrel domain"/>
    <property type="match status" value="1"/>
</dbReference>
<dbReference type="AlphaFoldDB" id="A0A3B1AL68"/>
<evidence type="ECO:0000256" key="1">
    <source>
        <dbReference type="ARBA" id="ARBA00004571"/>
    </source>
</evidence>
<keyword evidence="3" id="KW-0410">Iron transport</keyword>
<dbReference type="PANTHER" id="PTHR32552:SF81">
    <property type="entry name" value="TONB-DEPENDENT OUTER MEMBRANE RECEPTOR"/>
    <property type="match status" value="1"/>
</dbReference>
<feature type="non-terminal residue" evidence="12">
    <location>
        <position position="1"/>
    </location>
</feature>
<comment type="subcellular location">
    <subcellularLocation>
        <location evidence="1">Cell outer membrane</location>
        <topology evidence="1">Multi-pass membrane protein</topology>
    </subcellularLocation>
</comment>
<organism evidence="12">
    <name type="scientific">hydrothermal vent metagenome</name>
    <dbReference type="NCBI Taxonomy" id="652676"/>
    <lineage>
        <taxon>unclassified sequences</taxon>
        <taxon>metagenomes</taxon>
        <taxon>ecological metagenomes</taxon>
    </lineage>
</organism>
<dbReference type="Pfam" id="PF00593">
    <property type="entry name" value="TonB_dep_Rec_b-barrel"/>
    <property type="match status" value="1"/>
</dbReference>
<feature type="domain" description="TonB-dependent receptor plug" evidence="11">
    <location>
        <begin position="15"/>
        <end position="61"/>
    </location>
</feature>
<keyword evidence="7" id="KW-0798">TonB box</keyword>
<evidence type="ECO:0000256" key="5">
    <source>
        <dbReference type="ARBA" id="ARBA00023004"/>
    </source>
</evidence>
<evidence type="ECO:0000313" key="12">
    <source>
        <dbReference type="EMBL" id="VAX06639.1"/>
    </source>
</evidence>
<dbReference type="GO" id="GO:0009279">
    <property type="term" value="C:cell outer membrane"/>
    <property type="evidence" value="ECO:0007669"/>
    <property type="project" value="UniProtKB-SubCell"/>
</dbReference>
<keyword evidence="2" id="KW-0813">Transport</keyword>
<dbReference type="PANTHER" id="PTHR32552">
    <property type="entry name" value="FERRICHROME IRON RECEPTOR-RELATED"/>
    <property type="match status" value="1"/>
</dbReference>
<dbReference type="GO" id="GO:0006826">
    <property type="term" value="P:iron ion transport"/>
    <property type="evidence" value="ECO:0007669"/>
    <property type="project" value="UniProtKB-KW"/>
</dbReference>
<keyword evidence="8" id="KW-0472">Membrane</keyword>
<proteinExistence type="predicted"/>
<evidence type="ECO:0000256" key="8">
    <source>
        <dbReference type="ARBA" id="ARBA00023136"/>
    </source>
</evidence>
<protein>
    <submittedName>
        <fullName evidence="12">TonB-dependent receptor</fullName>
    </submittedName>
</protein>
<evidence type="ECO:0000256" key="3">
    <source>
        <dbReference type="ARBA" id="ARBA00022496"/>
    </source>
</evidence>
<keyword evidence="12" id="KW-0675">Receptor</keyword>
<dbReference type="InterPro" id="IPR000531">
    <property type="entry name" value="Beta-barrel_TonB"/>
</dbReference>
<keyword evidence="4" id="KW-0812">Transmembrane</keyword>
<keyword evidence="5" id="KW-0408">Iron</keyword>
<evidence type="ECO:0000256" key="7">
    <source>
        <dbReference type="ARBA" id="ARBA00023077"/>
    </source>
</evidence>
<gene>
    <name evidence="12" type="ORF">MNBD_ALPHA03-1237</name>
</gene>
<name>A0A3B1AL68_9ZZZZ</name>
<accession>A0A3B1AL68</accession>
<feature type="domain" description="TonB-dependent receptor-like beta-barrel" evidence="10">
    <location>
        <begin position="185"/>
        <end position="619"/>
    </location>
</feature>
<keyword evidence="6" id="KW-0406">Ion transport</keyword>
<sequence>GIGGSTGSAAFMSDAPVASYVDGVYVARTVIPTTNLQDVESIQVLRGPQGTLYGRNSTAGAVLLTTKRAHQEFEAEVFAGYARFDEINVGAIVNGALTDTLSARAVIAYSDKAGFGINTNDGSNVNGSQDLTARLSLNFEPSDELSFDLIAELYHRKAQPGLIALSTIEAGAGTTNPYVLRPDLDQVIADREYSALEANRSDSKTYAVTLLGAWDLDAVSIHSITGYRNLDFQGAQDTDNTPLFLFRNEAPIQSKQFSQELRLESNNDGPFSWILGGFYFAETMNISARVRLARSLAGLGVDANVVSEQKTNAVAIFGDGTYELTEKLSLTLGWRYSYEQKTFNTDRFDRTITAGTVPGGPFAGTYAAGEIWRDAPFFESQASYKDFSPRAVLDFQASEDVFLYASYSQGFKSGGFNTFTPNDGFGPESITAYEIGFKSEMMDNRVRLNGAAFYNKYSDLQIRSSDSAFNTRILNAGVARAQGAELELSFAVTEHLTISGNVAYLDAEFTNAVIRAVPSTIGVVSAGQRLGEISQDVSGNKLPRSPEWQSYLNVSYERPVGSVIMGLNATYKYQDDVFYLETNQDVNTFVGEAWSEIDLRLEISDPDDMWEVAIYGQNVTNNRRLSFAATFGGFPTGVVSEPAKWGIETVFRF</sequence>